<proteinExistence type="predicted"/>
<evidence type="ECO:0000313" key="3">
    <source>
        <dbReference type="Proteomes" id="UP000294927"/>
    </source>
</evidence>
<evidence type="ECO:0000259" key="1">
    <source>
        <dbReference type="PROSITE" id="PS51462"/>
    </source>
</evidence>
<sequence>MPTRSRARETVQITADLAVLTIRQGELRVLVVNRGKEPFKGMYALPGGFMRPGETLDDTALRELQEETAIEGGTLGLEQVHVYSTPERDPRGRIVTCSYLAIAPNLPEPTADSDAAAASYVNVAGLLDGSVPLAFDHREILERAVELARAKLQYTTIATSFCAPEFTISELREVYETVWGVELDRANFHRKVRESPGFVEPTGNKRFTSGRPAALYRQGRSRSLDRPLLIPSHDEMEI</sequence>
<dbReference type="InterPro" id="IPR036390">
    <property type="entry name" value="WH_DNA-bd_sf"/>
</dbReference>
<organism evidence="2 3">
    <name type="scientific">Actinophytocola oryzae</name>
    <dbReference type="NCBI Taxonomy" id="502181"/>
    <lineage>
        <taxon>Bacteria</taxon>
        <taxon>Bacillati</taxon>
        <taxon>Actinomycetota</taxon>
        <taxon>Actinomycetes</taxon>
        <taxon>Pseudonocardiales</taxon>
        <taxon>Pseudonocardiaceae</taxon>
    </lineage>
</organism>
<feature type="domain" description="Nudix hydrolase" evidence="1">
    <location>
        <begin position="12"/>
        <end position="146"/>
    </location>
</feature>
<dbReference type="Gene3D" id="3.90.79.10">
    <property type="entry name" value="Nucleoside Triphosphate Pyrophosphohydrolase"/>
    <property type="match status" value="1"/>
</dbReference>
<dbReference type="InterPro" id="IPR015797">
    <property type="entry name" value="NUDIX_hydrolase-like_dom_sf"/>
</dbReference>
<dbReference type="PANTHER" id="PTHR43736">
    <property type="entry name" value="ADP-RIBOSE PYROPHOSPHATASE"/>
    <property type="match status" value="1"/>
</dbReference>
<gene>
    <name evidence="2" type="ORF">CLV71_124154</name>
</gene>
<dbReference type="PANTHER" id="PTHR43736:SF4">
    <property type="entry name" value="SLR1690 PROTEIN"/>
    <property type="match status" value="1"/>
</dbReference>
<name>A0A4R7UX86_9PSEU</name>
<dbReference type="Gene3D" id="1.10.10.10">
    <property type="entry name" value="Winged helix-like DNA-binding domain superfamily/Winged helix DNA-binding domain"/>
    <property type="match status" value="1"/>
</dbReference>
<protein>
    <submittedName>
        <fullName evidence="2">8-oxo-dGTP diphosphatase</fullName>
    </submittedName>
</protein>
<dbReference type="SUPFAM" id="SSF46785">
    <property type="entry name" value="Winged helix' DNA-binding domain"/>
    <property type="match status" value="1"/>
</dbReference>
<dbReference type="EMBL" id="SOCP01000024">
    <property type="protein sequence ID" value="TDV40135.1"/>
    <property type="molecule type" value="Genomic_DNA"/>
</dbReference>
<comment type="caution">
    <text evidence="2">The sequence shown here is derived from an EMBL/GenBank/DDBJ whole genome shotgun (WGS) entry which is preliminary data.</text>
</comment>
<dbReference type="SUPFAM" id="SSF55811">
    <property type="entry name" value="Nudix"/>
    <property type="match status" value="1"/>
</dbReference>
<dbReference type="Pfam" id="PF00293">
    <property type="entry name" value="NUDIX"/>
    <property type="match status" value="1"/>
</dbReference>
<evidence type="ECO:0000313" key="2">
    <source>
        <dbReference type="EMBL" id="TDV40135.1"/>
    </source>
</evidence>
<dbReference type="InterPro" id="IPR054105">
    <property type="entry name" value="WHD_NrtR"/>
</dbReference>
<reference evidence="2 3" key="1">
    <citation type="submission" date="2019-03" db="EMBL/GenBank/DDBJ databases">
        <title>Genomic Encyclopedia of Archaeal and Bacterial Type Strains, Phase II (KMG-II): from individual species to whole genera.</title>
        <authorList>
            <person name="Goeker M."/>
        </authorList>
    </citation>
    <scope>NUCLEOTIDE SEQUENCE [LARGE SCALE GENOMIC DNA]</scope>
    <source>
        <strain evidence="2 3">DSM 45499</strain>
    </source>
</reference>
<dbReference type="AlphaFoldDB" id="A0A4R7UX86"/>
<dbReference type="Pfam" id="PF21906">
    <property type="entry name" value="WHD_NrtR"/>
    <property type="match status" value="1"/>
</dbReference>
<keyword evidence="3" id="KW-1185">Reference proteome</keyword>
<dbReference type="Proteomes" id="UP000294927">
    <property type="component" value="Unassembled WGS sequence"/>
</dbReference>
<accession>A0A4R7UX86</accession>
<dbReference type="InterPro" id="IPR000086">
    <property type="entry name" value="NUDIX_hydrolase_dom"/>
</dbReference>
<dbReference type="PROSITE" id="PS51462">
    <property type="entry name" value="NUDIX"/>
    <property type="match status" value="1"/>
</dbReference>
<dbReference type="CDD" id="cd18873">
    <property type="entry name" value="NUDIX_NadM_like"/>
    <property type="match status" value="1"/>
</dbReference>
<dbReference type="RefSeq" id="WP_208297999.1">
    <property type="nucleotide sequence ID" value="NZ_SOCP01000024.1"/>
</dbReference>
<dbReference type="InterPro" id="IPR036388">
    <property type="entry name" value="WH-like_DNA-bd_sf"/>
</dbReference>